<protein>
    <submittedName>
        <fullName evidence="2">Uncharacterized protein</fullName>
    </submittedName>
</protein>
<dbReference type="RefSeq" id="WP_208244493.1">
    <property type="nucleotide sequence ID" value="NZ_JAGEPF010000016.1"/>
</dbReference>
<keyword evidence="1" id="KW-0472">Membrane</keyword>
<sequence length="96" mass="10344">MTIAAPRPRHKGPRTARCLHRAVLGGAVLGVAAALSAIVALARQLVSPIETVIIAALWTPAAVSSIVWASQAATRMHFRRVAAGCRCYRLPRPRRR</sequence>
<dbReference type="EMBL" id="JAGEPF010000016">
    <property type="protein sequence ID" value="MBO2461132.1"/>
    <property type="molecule type" value="Genomic_DNA"/>
</dbReference>
<dbReference type="Proteomes" id="UP000680206">
    <property type="component" value="Unassembled WGS sequence"/>
</dbReference>
<evidence type="ECO:0000313" key="2">
    <source>
        <dbReference type="EMBL" id="MBO2461132.1"/>
    </source>
</evidence>
<keyword evidence="1" id="KW-0812">Transmembrane</keyword>
<evidence type="ECO:0000313" key="3">
    <source>
        <dbReference type="Proteomes" id="UP000680206"/>
    </source>
</evidence>
<proteinExistence type="predicted"/>
<keyword evidence="3" id="KW-1185">Reference proteome</keyword>
<feature type="transmembrane region" description="Helical" evidence="1">
    <location>
        <begin position="52"/>
        <end position="70"/>
    </location>
</feature>
<keyword evidence="1" id="KW-1133">Transmembrane helix</keyword>
<accession>A0ABS3RWS3</accession>
<comment type="caution">
    <text evidence="2">The sequence shown here is derived from an EMBL/GenBank/DDBJ whole genome shotgun (WGS) entry which is preliminary data.</text>
</comment>
<feature type="transmembrane region" description="Helical" evidence="1">
    <location>
        <begin position="21"/>
        <end position="46"/>
    </location>
</feature>
<gene>
    <name evidence="2" type="ORF">J4709_26465</name>
</gene>
<organism evidence="2 3">
    <name type="scientific">Actinomadura violacea</name>
    <dbReference type="NCBI Taxonomy" id="2819934"/>
    <lineage>
        <taxon>Bacteria</taxon>
        <taxon>Bacillati</taxon>
        <taxon>Actinomycetota</taxon>
        <taxon>Actinomycetes</taxon>
        <taxon>Streptosporangiales</taxon>
        <taxon>Thermomonosporaceae</taxon>
        <taxon>Actinomadura</taxon>
    </lineage>
</organism>
<reference evidence="2 3" key="1">
    <citation type="submission" date="2021-03" db="EMBL/GenBank/DDBJ databases">
        <title>Actinomadura violae sp. nov., isolated from lichen in Thailand.</title>
        <authorList>
            <person name="Kanchanasin P."/>
            <person name="Saeng-In P."/>
            <person name="Phongsopitanun W."/>
            <person name="Yuki M."/>
            <person name="Kudo T."/>
            <person name="Ohkuma M."/>
            <person name="Tanasupawat S."/>
        </authorList>
    </citation>
    <scope>NUCLEOTIDE SEQUENCE [LARGE SCALE GENOMIC DNA]</scope>
    <source>
        <strain evidence="2 3">LCR2-06</strain>
    </source>
</reference>
<evidence type="ECO:0000256" key="1">
    <source>
        <dbReference type="SAM" id="Phobius"/>
    </source>
</evidence>
<name>A0ABS3RWS3_9ACTN</name>